<dbReference type="Proteomes" id="UP001479520">
    <property type="component" value="Chromosome"/>
</dbReference>
<dbReference type="Pfam" id="PF14870">
    <property type="entry name" value="PSII_BNR"/>
    <property type="match status" value="1"/>
</dbReference>
<gene>
    <name evidence="5" type="ORF">AADV58_08200</name>
</gene>
<sequence>MNKSIGLIFAVFVALSVSYAFSARKGPPMPATEITLNNALLLDTQRAGQRLVAVGERGYIFISDDEGGAWRRVPSGVETTLNAVAFADLLGVAVGHDAAIVRSDDGGQTWKAVFSAPEQLRPLLDVAFVSPQHVLAIGAYGAVFESTDGGLNWNERQIVDGDRHFNALARLADGTLMIAGEAGTLLRSNDGGANWEILPPAYAGSYFGIQPLAQGGVLVYGMRGTVLRSDDRGDSWQTLTSEGAGSLFGSTMTTDGSIVLVGQNGTVLGSRDGGTSFKRLPVQGSRLWTAAVPAPVAGEAMIFGEGAVARVDAASGEKQ</sequence>
<evidence type="ECO:0000313" key="6">
    <source>
        <dbReference type="Proteomes" id="UP001479520"/>
    </source>
</evidence>
<name>A0ABZ2XBN6_9RHOO</name>
<dbReference type="RefSeq" id="WP_028995827.1">
    <property type="nucleotide sequence ID" value="NZ_CP151406.1"/>
</dbReference>
<dbReference type="PANTHER" id="PTHR47199:SF2">
    <property type="entry name" value="PHOTOSYSTEM II STABILITY_ASSEMBLY FACTOR HCF136, CHLOROPLASTIC"/>
    <property type="match status" value="1"/>
</dbReference>
<protein>
    <submittedName>
        <fullName evidence="5">YCF48-related protein</fullName>
    </submittedName>
</protein>
<dbReference type="InterPro" id="IPR028203">
    <property type="entry name" value="PSII_CF48-like_dom"/>
</dbReference>
<organism evidence="5 6">
    <name type="scientific">Azonexus hydrophilus</name>
    <dbReference type="NCBI Taxonomy" id="418702"/>
    <lineage>
        <taxon>Bacteria</taxon>
        <taxon>Pseudomonadati</taxon>
        <taxon>Pseudomonadota</taxon>
        <taxon>Betaproteobacteria</taxon>
        <taxon>Rhodocyclales</taxon>
        <taxon>Azonexaceae</taxon>
        <taxon>Azonexus</taxon>
    </lineage>
</organism>
<keyword evidence="3" id="KW-0732">Signal</keyword>
<reference evidence="5 6" key="1">
    <citation type="submission" date="2024-04" db="EMBL/GenBank/DDBJ databases">
        <title>Dissimilatory iodate-reducing microorganisms contribute to the enrichment of iodine in groundwater.</title>
        <authorList>
            <person name="Jiang Z."/>
        </authorList>
    </citation>
    <scope>NUCLEOTIDE SEQUENCE [LARGE SCALE GENOMIC DNA]</scope>
    <source>
        <strain evidence="5 6">NCP973</strain>
    </source>
</reference>
<proteinExistence type="predicted"/>
<dbReference type="InterPro" id="IPR002860">
    <property type="entry name" value="BNR_rpt"/>
</dbReference>
<feature type="domain" description="Photosynthesis system II assembly factor Ycf48/Hcf136-like" evidence="4">
    <location>
        <begin position="123"/>
        <end position="265"/>
    </location>
</feature>
<feature type="signal peptide" evidence="3">
    <location>
        <begin position="1"/>
        <end position="22"/>
    </location>
</feature>
<evidence type="ECO:0000313" key="5">
    <source>
        <dbReference type="EMBL" id="WZJ19951.1"/>
    </source>
</evidence>
<keyword evidence="6" id="KW-1185">Reference proteome</keyword>
<dbReference type="Gene3D" id="2.130.10.10">
    <property type="entry name" value="YVTN repeat-like/Quinoprotein amine dehydrogenase"/>
    <property type="match status" value="1"/>
</dbReference>
<evidence type="ECO:0000256" key="3">
    <source>
        <dbReference type="SAM" id="SignalP"/>
    </source>
</evidence>
<dbReference type="SUPFAM" id="SSF110296">
    <property type="entry name" value="Oligoxyloglucan reducing end-specific cellobiohydrolase"/>
    <property type="match status" value="1"/>
</dbReference>
<dbReference type="InterPro" id="IPR015943">
    <property type="entry name" value="WD40/YVTN_repeat-like_dom_sf"/>
</dbReference>
<dbReference type="EMBL" id="CP151406">
    <property type="protein sequence ID" value="WZJ19951.1"/>
    <property type="molecule type" value="Genomic_DNA"/>
</dbReference>
<keyword evidence="2" id="KW-0604">Photosystem II</keyword>
<dbReference type="PANTHER" id="PTHR47199">
    <property type="entry name" value="PHOTOSYSTEM II STABILITY/ASSEMBLY FACTOR HCF136, CHLOROPLASTIC"/>
    <property type="match status" value="1"/>
</dbReference>
<dbReference type="CDD" id="cd15482">
    <property type="entry name" value="Sialidase_non-viral"/>
    <property type="match status" value="1"/>
</dbReference>
<feature type="chain" id="PRO_5045113369" evidence="3">
    <location>
        <begin position="23"/>
        <end position="319"/>
    </location>
</feature>
<evidence type="ECO:0000259" key="4">
    <source>
        <dbReference type="Pfam" id="PF14870"/>
    </source>
</evidence>
<dbReference type="Pfam" id="PF02012">
    <property type="entry name" value="BNR"/>
    <property type="match status" value="1"/>
</dbReference>
<accession>A0ABZ2XBN6</accession>
<keyword evidence="1" id="KW-0602">Photosynthesis</keyword>
<evidence type="ECO:0000256" key="2">
    <source>
        <dbReference type="ARBA" id="ARBA00023276"/>
    </source>
</evidence>
<evidence type="ECO:0000256" key="1">
    <source>
        <dbReference type="ARBA" id="ARBA00022531"/>
    </source>
</evidence>